<evidence type="ECO:0000313" key="1">
    <source>
        <dbReference type="EMBL" id="KAI1703709.1"/>
    </source>
</evidence>
<dbReference type="EMBL" id="JAKKPZ010000078">
    <property type="protein sequence ID" value="KAI1703709.1"/>
    <property type="molecule type" value="Genomic_DNA"/>
</dbReference>
<dbReference type="Proteomes" id="UP001201812">
    <property type="component" value="Unassembled WGS sequence"/>
</dbReference>
<comment type="caution">
    <text evidence="1">The sequence shown here is derived from an EMBL/GenBank/DDBJ whole genome shotgun (WGS) entry which is preliminary data.</text>
</comment>
<sequence length="121" mass="13319">MFQGFGGQLFGKDNPSPTINDMLSLDLVPGLVLWNQAVSDYHAVGHVTENLLPPLLPPGKYKQAGEIEPELFNNIQQFVTVLGVHYVWLFSGEGEDEEVNSLITAGNTQARNSNLNSHWPS</sequence>
<organism evidence="1 2">
    <name type="scientific">Ditylenchus destructor</name>
    <dbReference type="NCBI Taxonomy" id="166010"/>
    <lineage>
        <taxon>Eukaryota</taxon>
        <taxon>Metazoa</taxon>
        <taxon>Ecdysozoa</taxon>
        <taxon>Nematoda</taxon>
        <taxon>Chromadorea</taxon>
        <taxon>Rhabditida</taxon>
        <taxon>Tylenchina</taxon>
        <taxon>Tylenchomorpha</taxon>
        <taxon>Sphaerularioidea</taxon>
        <taxon>Anguinidae</taxon>
        <taxon>Anguininae</taxon>
        <taxon>Ditylenchus</taxon>
    </lineage>
</organism>
<keyword evidence="2" id="KW-1185">Reference proteome</keyword>
<protein>
    <submittedName>
        <fullName evidence="1">Uncharacterized protein</fullName>
    </submittedName>
</protein>
<proteinExistence type="predicted"/>
<dbReference type="AlphaFoldDB" id="A0AAD4MU26"/>
<name>A0AAD4MU26_9BILA</name>
<evidence type="ECO:0000313" key="2">
    <source>
        <dbReference type="Proteomes" id="UP001201812"/>
    </source>
</evidence>
<gene>
    <name evidence="1" type="ORF">DdX_14763</name>
</gene>
<accession>A0AAD4MU26</accession>
<reference evidence="1" key="1">
    <citation type="submission" date="2022-01" db="EMBL/GenBank/DDBJ databases">
        <title>Genome Sequence Resource for Two Populations of Ditylenchus destructor, the Migratory Endoparasitic Phytonematode.</title>
        <authorList>
            <person name="Zhang H."/>
            <person name="Lin R."/>
            <person name="Xie B."/>
        </authorList>
    </citation>
    <scope>NUCLEOTIDE SEQUENCE</scope>
    <source>
        <strain evidence="1">BazhouSP</strain>
    </source>
</reference>